<feature type="chain" id="PRO_5014986218" evidence="1">
    <location>
        <begin position="25"/>
        <end position="106"/>
    </location>
</feature>
<protein>
    <submittedName>
        <fullName evidence="2">Putative secreted protein</fullName>
    </submittedName>
</protein>
<evidence type="ECO:0000256" key="1">
    <source>
        <dbReference type="SAM" id="SignalP"/>
    </source>
</evidence>
<sequence length="106" mass="11711">MFVCVCRFFPISIVLLTSYKFVKSPQTTAPACGSSEGCLQRNIKLRFYWAASSNSNSSLSTSGRVRRILSPHLVGTLFVFLCRTSQCHTPALKPACGPTIHTLVWI</sequence>
<evidence type="ECO:0000313" key="2">
    <source>
        <dbReference type="EMBL" id="MBW48286.1"/>
    </source>
</evidence>
<feature type="signal peptide" evidence="1">
    <location>
        <begin position="1"/>
        <end position="24"/>
    </location>
</feature>
<reference evidence="2" key="1">
    <citation type="submission" date="2018-01" db="EMBL/GenBank/DDBJ databases">
        <title>An insight into the sialome of Amazonian anophelines.</title>
        <authorList>
            <person name="Ribeiro J.M."/>
            <person name="Scarpassa V."/>
            <person name="Calvo E."/>
        </authorList>
    </citation>
    <scope>NUCLEOTIDE SEQUENCE</scope>
    <source>
        <tissue evidence="2">Salivary glands</tissue>
    </source>
</reference>
<organism evidence="2">
    <name type="scientific">Anopheles triannulatus</name>
    <dbReference type="NCBI Taxonomy" id="58253"/>
    <lineage>
        <taxon>Eukaryota</taxon>
        <taxon>Metazoa</taxon>
        <taxon>Ecdysozoa</taxon>
        <taxon>Arthropoda</taxon>
        <taxon>Hexapoda</taxon>
        <taxon>Insecta</taxon>
        <taxon>Pterygota</taxon>
        <taxon>Neoptera</taxon>
        <taxon>Endopterygota</taxon>
        <taxon>Diptera</taxon>
        <taxon>Nematocera</taxon>
        <taxon>Culicoidea</taxon>
        <taxon>Culicidae</taxon>
        <taxon>Anophelinae</taxon>
        <taxon>Anopheles</taxon>
    </lineage>
</organism>
<accession>A0A2M4B5H3</accession>
<name>A0A2M4B5H3_9DIPT</name>
<dbReference type="EMBL" id="GGFK01014965">
    <property type="protein sequence ID" value="MBW48286.1"/>
    <property type="molecule type" value="Transcribed_RNA"/>
</dbReference>
<proteinExistence type="predicted"/>
<dbReference type="AlphaFoldDB" id="A0A2M4B5H3"/>
<keyword evidence="1" id="KW-0732">Signal</keyword>